<dbReference type="Proteomes" id="UP000626786">
    <property type="component" value="Unassembled WGS sequence"/>
</dbReference>
<gene>
    <name evidence="1" type="ORF">H9649_05160</name>
</gene>
<protein>
    <submittedName>
        <fullName evidence="1">Uncharacterized protein</fullName>
    </submittedName>
</protein>
<sequence>MERPLIDPVEMNRRKDKDFMASLDMIDEGAPVHYPMEDRIVKWRESTDCSEQQLPKA</sequence>
<reference evidence="1 2" key="1">
    <citation type="submission" date="2020-08" db="EMBL/GenBank/DDBJ databases">
        <title>A Genomic Blueprint of the Chicken Gut Microbiome.</title>
        <authorList>
            <person name="Gilroy R."/>
            <person name="Ravi A."/>
            <person name="Getino M."/>
            <person name="Pursley I."/>
            <person name="Horton D.L."/>
            <person name="Alikhan N.-F."/>
            <person name="Baker D."/>
            <person name="Gharbi K."/>
            <person name="Hall N."/>
            <person name="Watson M."/>
            <person name="Adriaenssens E.M."/>
            <person name="Foster-Nyarko E."/>
            <person name="Jarju S."/>
            <person name="Secka A."/>
            <person name="Antonio M."/>
            <person name="Oren A."/>
            <person name="Chaudhuri R."/>
            <person name="La Ragione R.M."/>
            <person name="Hildebrand F."/>
            <person name="Pallen M.J."/>
        </authorList>
    </citation>
    <scope>NUCLEOTIDE SEQUENCE [LARGE SCALE GENOMIC DNA]</scope>
    <source>
        <strain evidence="1 2">Sa2YVA2</strain>
    </source>
</reference>
<dbReference type="RefSeq" id="WP_191693662.1">
    <property type="nucleotide sequence ID" value="NZ_JACSQN010000004.1"/>
</dbReference>
<keyword evidence="2" id="KW-1185">Reference proteome</keyword>
<organism evidence="1 2">
    <name type="scientific">Sporosarcina quadrami</name>
    <dbReference type="NCBI Taxonomy" id="2762234"/>
    <lineage>
        <taxon>Bacteria</taxon>
        <taxon>Bacillati</taxon>
        <taxon>Bacillota</taxon>
        <taxon>Bacilli</taxon>
        <taxon>Bacillales</taxon>
        <taxon>Caryophanaceae</taxon>
        <taxon>Sporosarcina</taxon>
    </lineage>
</organism>
<accession>A0ABR8U7E9</accession>
<comment type="caution">
    <text evidence="1">The sequence shown here is derived from an EMBL/GenBank/DDBJ whole genome shotgun (WGS) entry which is preliminary data.</text>
</comment>
<name>A0ABR8U7E9_9BACL</name>
<evidence type="ECO:0000313" key="2">
    <source>
        <dbReference type="Proteomes" id="UP000626786"/>
    </source>
</evidence>
<evidence type="ECO:0000313" key="1">
    <source>
        <dbReference type="EMBL" id="MBD7983958.1"/>
    </source>
</evidence>
<dbReference type="EMBL" id="JACSQN010000004">
    <property type="protein sequence ID" value="MBD7983958.1"/>
    <property type="molecule type" value="Genomic_DNA"/>
</dbReference>
<proteinExistence type="predicted"/>